<organism evidence="1 2">
    <name type="scientific">Tritrichomonas musculus</name>
    <dbReference type="NCBI Taxonomy" id="1915356"/>
    <lineage>
        <taxon>Eukaryota</taxon>
        <taxon>Metamonada</taxon>
        <taxon>Parabasalia</taxon>
        <taxon>Tritrichomonadida</taxon>
        <taxon>Tritrichomonadidae</taxon>
        <taxon>Tritrichomonas</taxon>
    </lineage>
</organism>
<dbReference type="InterPro" id="IPR016024">
    <property type="entry name" value="ARM-type_fold"/>
</dbReference>
<keyword evidence="2" id="KW-1185">Reference proteome</keyword>
<proteinExistence type="predicted"/>
<name>A0ABR2JK52_9EUKA</name>
<dbReference type="EMBL" id="JAPFFF010000011">
    <property type="protein sequence ID" value="KAK8878266.1"/>
    <property type="molecule type" value="Genomic_DNA"/>
</dbReference>
<accession>A0ABR2JK52</accession>
<dbReference type="Proteomes" id="UP001470230">
    <property type="component" value="Unassembled WGS sequence"/>
</dbReference>
<evidence type="ECO:0000313" key="2">
    <source>
        <dbReference type="Proteomes" id="UP001470230"/>
    </source>
</evidence>
<sequence>MAFDYNHSYSPVEIPSSDSSDCIKWSQSIKIPTSFEIINSRQTSLKALFQSLPDMLVFFHRGESIVTNRLTELFDEIVHLFYETDDKFTISLITQLFLSKNHALLSLILNPSTIDVFSMIIESNDFYKIGVTTQILISAFEKWPYDLICTLYKSNIFFSAILKSIDKVSIYLFADLLICKSNDFSLSFIWGFFLSLIRKKYSDKPPTYWDASLKPILNCSEIIISHYQRIMVIRILNSFLLHFQNEIQFRQIIIECLPLLYDDAVDDDELVELLNISFIVPYNKKIIQIALNLARKGKMDTMVTEKAILLLSIHAKNIPISEIINILYLLLQESHPNNFVFRSAVNLIQETIEKHPQSSLFILAMQQIIAYCWNYSRDNSLMFKSFIIGYASIFGPKCYLPNWSSFYIDVIYPFSKWKKNSNLAFRFDEKNWNKDFLNLIKTNSADFKKFIKKKSRQSINIQLTHSKKHETFNIQLNGMKSQSTPNLRELYFHLKQTSDVVHHRSKNMNKKKRKLVNVKALKIPSKSELLDKASSKHGHVHSHQNSKHHNIHHNLLTNSLSSKTIDPQYLNTKYGHSNSDSQVVLFGTHSNMSSCEKLPTANHYSYPEKKLVHSHNCHCTLIHSNSENCPRSNFIPNSEGSISNGHSNLLISQAELQNMHLNKKHKNRRYSNDTHNHLTSGFHSNKIEVNPRLDTALSSCDDSKLDKKRTQCNIF</sequence>
<dbReference type="SUPFAM" id="SSF48371">
    <property type="entry name" value="ARM repeat"/>
    <property type="match status" value="1"/>
</dbReference>
<gene>
    <name evidence="1" type="ORF">M9Y10_005031</name>
</gene>
<comment type="caution">
    <text evidence="1">The sequence shown here is derived from an EMBL/GenBank/DDBJ whole genome shotgun (WGS) entry which is preliminary data.</text>
</comment>
<reference evidence="1 2" key="1">
    <citation type="submission" date="2024-04" db="EMBL/GenBank/DDBJ databases">
        <title>Tritrichomonas musculus Genome.</title>
        <authorList>
            <person name="Alves-Ferreira E."/>
            <person name="Grigg M."/>
            <person name="Lorenzi H."/>
            <person name="Galac M."/>
        </authorList>
    </citation>
    <scope>NUCLEOTIDE SEQUENCE [LARGE SCALE GENOMIC DNA]</scope>
    <source>
        <strain evidence="1 2">EAF2021</strain>
    </source>
</reference>
<evidence type="ECO:0000313" key="1">
    <source>
        <dbReference type="EMBL" id="KAK8878266.1"/>
    </source>
</evidence>
<protein>
    <submittedName>
        <fullName evidence="1">Uncharacterized protein</fullName>
    </submittedName>
</protein>